<dbReference type="PANTHER" id="PTHR43433">
    <property type="entry name" value="HYDROLASE, ALPHA/BETA FOLD FAMILY PROTEIN"/>
    <property type="match status" value="1"/>
</dbReference>
<dbReference type="PRINTS" id="PR00111">
    <property type="entry name" value="ABHYDROLASE"/>
</dbReference>
<dbReference type="InterPro" id="IPR050471">
    <property type="entry name" value="AB_hydrolase"/>
</dbReference>
<protein>
    <submittedName>
        <fullName evidence="2">Alpha/beta fold hydrolase</fullName>
    </submittedName>
</protein>
<keyword evidence="2" id="KW-0378">Hydrolase</keyword>
<organism evidence="2 3">
    <name type="scientific">Xanthobacter tagetidis</name>
    <dbReference type="NCBI Taxonomy" id="60216"/>
    <lineage>
        <taxon>Bacteria</taxon>
        <taxon>Pseudomonadati</taxon>
        <taxon>Pseudomonadota</taxon>
        <taxon>Alphaproteobacteria</taxon>
        <taxon>Hyphomicrobiales</taxon>
        <taxon>Xanthobacteraceae</taxon>
        <taxon>Xanthobacter</taxon>
    </lineage>
</organism>
<dbReference type="InterPro" id="IPR000073">
    <property type="entry name" value="AB_hydrolase_1"/>
</dbReference>
<proteinExistence type="predicted"/>
<dbReference type="AlphaFoldDB" id="A0A3L7AGS4"/>
<gene>
    <name evidence="2" type="ORF">D9R14_09225</name>
</gene>
<dbReference type="GO" id="GO:0016787">
    <property type="term" value="F:hydrolase activity"/>
    <property type="evidence" value="ECO:0007669"/>
    <property type="project" value="UniProtKB-KW"/>
</dbReference>
<evidence type="ECO:0000313" key="3">
    <source>
        <dbReference type="Proteomes" id="UP000269692"/>
    </source>
</evidence>
<dbReference type="EMBL" id="RCTF01000006">
    <property type="protein sequence ID" value="RLP79155.1"/>
    <property type="molecule type" value="Genomic_DNA"/>
</dbReference>
<keyword evidence="3" id="KW-1185">Reference proteome</keyword>
<sequence length="309" mass="31221">MAAARAAVADGSRVAPLDAGPVEYAEAGSGPALLSIHGAGGGFDQGLAIAAQLVGEGVRVVAPSRFGYLRTPVPAAGDPRAQVDAQADAHAALLDHLGIDRAIVLGLSAGARSAVAFAVRHPQRVAALILAVPALHAPESPVAVDPTGGSRLAFAVVKAGGDFFWWALRGLAPSLVVRFVGVPPDVLAAADGAERARIAATIAAVAPLSARAEGIRIDSAYVPHDMPVERIAAPTLVITARDDHFNTLPAASRAAAGIRGARLMVFESGGHLLVGRTGEARAATRGFLAAHGLLEEDRTGDASGSSGRT</sequence>
<accession>A0A3L7AGS4</accession>
<feature type="domain" description="AB hydrolase-1" evidence="1">
    <location>
        <begin position="31"/>
        <end position="273"/>
    </location>
</feature>
<dbReference type="SUPFAM" id="SSF53474">
    <property type="entry name" value="alpha/beta-Hydrolases"/>
    <property type="match status" value="1"/>
</dbReference>
<comment type="caution">
    <text evidence="2">The sequence shown here is derived from an EMBL/GenBank/DDBJ whole genome shotgun (WGS) entry which is preliminary data.</text>
</comment>
<dbReference type="PANTHER" id="PTHR43433:SF1">
    <property type="entry name" value="BLL5160 PROTEIN"/>
    <property type="match status" value="1"/>
</dbReference>
<dbReference type="OrthoDB" id="9798888at2"/>
<dbReference type="Proteomes" id="UP000269692">
    <property type="component" value="Unassembled WGS sequence"/>
</dbReference>
<name>A0A3L7AGS4_9HYPH</name>
<dbReference type="Gene3D" id="3.40.50.1820">
    <property type="entry name" value="alpha/beta hydrolase"/>
    <property type="match status" value="1"/>
</dbReference>
<dbReference type="InterPro" id="IPR029058">
    <property type="entry name" value="AB_hydrolase_fold"/>
</dbReference>
<reference evidence="2 3" key="1">
    <citation type="submission" date="2018-10" db="EMBL/GenBank/DDBJ databases">
        <title>Xanthobacter tagetidis genome sequencing and assembly.</title>
        <authorList>
            <person name="Maclea K.S."/>
            <person name="Goen A.E."/>
            <person name="Fatima S.A."/>
        </authorList>
    </citation>
    <scope>NUCLEOTIDE SEQUENCE [LARGE SCALE GENOMIC DNA]</scope>
    <source>
        <strain evidence="2 3">ATCC 700314</strain>
    </source>
</reference>
<evidence type="ECO:0000313" key="2">
    <source>
        <dbReference type="EMBL" id="RLP79155.1"/>
    </source>
</evidence>
<dbReference type="Pfam" id="PF00561">
    <property type="entry name" value="Abhydrolase_1"/>
    <property type="match status" value="1"/>
</dbReference>
<evidence type="ECO:0000259" key="1">
    <source>
        <dbReference type="Pfam" id="PF00561"/>
    </source>
</evidence>